<name>A0ABU5ZD57_9BACL</name>
<sequence length="150" mass="16849">MYAALALLGAAIGLAVTGAAVITAWRIQQKWKLQLKQDQKENAAVLSRSEMAAMLLMRWTAIDYAALLLFVLGSMLLAADMLAAWRDRGDYPFYHFGYLLEGIAFSFLGMLFMAVRLGIVLWLSRSARSFAPHDHDKPHHANPSEQRIQR</sequence>
<organism evidence="2 3">
    <name type="scientific">Ferviditalea candida</name>
    <dbReference type="NCBI Taxonomy" id="3108399"/>
    <lineage>
        <taxon>Bacteria</taxon>
        <taxon>Bacillati</taxon>
        <taxon>Bacillota</taxon>
        <taxon>Bacilli</taxon>
        <taxon>Bacillales</taxon>
        <taxon>Paenibacillaceae</taxon>
        <taxon>Ferviditalea</taxon>
    </lineage>
</organism>
<evidence type="ECO:0000256" key="1">
    <source>
        <dbReference type="SAM" id="Phobius"/>
    </source>
</evidence>
<evidence type="ECO:0000313" key="3">
    <source>
        <dbReference type="Proteomes" id="UP001310386"/>
    </source>
</evidence>
<dbReference type="RefSeq" id="WP_371752299.1">
    <property type="nucleotide sequence ID" value="NZ_JAYJLD010000001.1"/>
</dbReference>
<comment type="caution">
    <text evidence="2">The sequence shown here is derived from an EMBL/GenBank/DDBJ whole genome shotgun (WGS) entry which is preliminary data.</text>
</comment>
<feature type="transmembrane region" description="Helical" evidence="1">
    <location>
        <begin position="97"/>
        <end position="123"/>
    </location>
</feature>
<dbReference type="Proteomes" id="UP001310386">
    <property type="component" value="Unassembled WGS sequence"/>
</dbReference>
<proteinExistence type="predicted"/>
<feature type="transmembrane region" description="Helical" evidence="1">
    <location>
        <begin position="64"/>
        <end position="85"/>
    </location>
</feature>
<gene>
    <name evidence="2" type="ORF">VF724_00785</name>
</gene>
<keyword evidence="3" id="KW-1185">Reference proteome</keyword>
<reference evidence="2" key="1">
    <citation type="submission" date="2023-12" db="EMBL/GenBank/DDBJ databases">
        <title>Fervidustalea candida gen. nov., sp. nov., a novel member of the family Paenibacillaceae isolated from a geothermal area.</title>
        <authorList>
            <person name="Li W.-J."/>
            <person name="Jiao J.-Y."/>
            <person name="Chen Y."/>
        </authorList>
    </citation>
    <scope>NUCLEOTIDE SEQUENCE</scope>
    <source>
        <strain evidence="2">SYSU GA230002</strain>
    </source>
</reference>
<accession>A0ABU5ZD57</accession>
<keyword evidence="1" id="KW-0472">Membrane</keyword>
<keyword evidence="1" id="KW-1133">Transmembrane helix</keyword>
<keyword evidence="1" id="KW-0812">Transmembrane</keyword>
<evidence type="ECO:0000313" key="2">
    <source>
        <dbReference type="EMBL" id="MEB3100192.1"/>
    </source>
</evidence>
<dbReference type="EMBL" id="JAYJLD010000001">
    <property type="protein sequence ID" value="MEB3100192.1"/>
    <property type="molecule type" value="Genomic_DNA"/>
</dbReference>
<protein>
    <submittedName>
        <fullName evidence="2">Uncharacterized protein</fullName>
    </submittedName>
</protein>